<dbReference type="AlphaFoldDB" id="A0A1B6GIY2"/>
<sequence>MQRRTHEVPHTPRRTVVQPYRIIEFNPTPVARVELDLSHIAKNSYFVPCDAYSPAQVRLRYLRFETIDFGKAEGFFRLVEGFKEPGRPDGSLGWTGLAGRLQECFGLGRLTGATPENSEELTMLRGGIGGKMCAHLVAEVGQRAREAGKWFGVAAEHGDPAVCRGLKMSMLQFIFPCQFNLEE</sequence>
<reference evidence="1" key="1">
    <citation type="submission" date="2015-11" db="EMBL/GenBank/DDBJ databases">
        <title>De novo transcriptome assembly of four potential Pierce s Disease insect vectors from Arizona vineyards.</title>
        <authorList>
            <person name="Tassone E.E."/>
        </authorList>
    </citation>
    <scope>NUCLEOTIDE SEQUENCE</scope>
</reference>
<accession>A0A1B6GIY2</accession>
<dbReference type="EMBL" id="GECZ01007375">
    <property type="protein sequence ID" value="JAS62394.1"/>
    <property type="molecule type" value="Transcribed_RNA"/>
</dbReference>
<proteinExistence type="predicted"/>
<evidence type="ECO:0000313" key="1">
    <source>
        <dbReference type="EMBL" id="JAS62394.1"/>
    </source>
</evidence>
<name>A0A1B6GIY2_9HEMI</name>
<gene>
    <name evidence="1" type="ORF">g.38877</name>
</gene>
<protein>
    <submittedName>
        <fullName evidence="1">Uncharacterized protein</fullName>
    </submittedName>
</protein>
<organism evidence="1">
    <name type="scientific">Cuerna arida</name>
    <dbReference type="NCBI Taxonomy" id="1464854"/>
    <lineage>
        <taxon>Eukaryota</taxon>
        <taxon>Metazoa</taxon>
        <taxon>Ecdysozoa</taxon>
        <taxon>Arthropoda</taxon>
        <taxon>Hexapoda</taxon>
        <taxon>Insecta</taxon>
        <taxon>Pterygota</taxon>
        <taxon>Neoptera</taxon>
        <taxon>Paraneoptera</taxon>
        <taxon>Hemiptera</taxon>
        <taxon>Auchenorrhyncha</taxon>
        <taxon>Membracoidea</taxon>
        <taxon>Cicadellidae</taxon>
        <taxon>Cicadellinae</taxon>
        <taxon>Proconiini</taxon>
        <taxon>Cuerna</taxon>
    </lineage>
</organism>